<dbReference type="Gramene" id="mRNA:HanXRQr2_Chr04g0156781">
    <property type="protein sequence ID" value="mRNA:HanXRQr2_Chr04g0156781"/>
    <property type="gene ID" value="HanXRQr2_Chr04g0156781"/>
</dbReference>
<evidence type="ECO:0000313" key="1">
    <source>
        <dbReference type="EMBL" id="KAF5809405.1"/>
    </source>
</evidence>
<sequence>MSLTLNKLGVSLWRKWVKRIKNEKKSVVWMQGSRDGPAGKWFPPRHAMEDIARGATRDRYIILQRKTIKLEEEPNT</sequence>
<reference evidence="2" key="2">
    <citation type="submission" date="2017-02" db="EMBL/GenBank/DDBJ databases">
        <title>Sunflower complete genome.</title>
        <authorList>
            <person name="Langlade N."/>
            <person name="Munos S."/>
        </authorList>
    </citation>
    <scope>NUCLEOTIDE SEQUENCE [LARGE SCALE GENOMIC DNA]</scope>
    <source>
        <tissue evidence="2">Leaves</tissue>
    </source>
</reference>
<reference evidence="1" key="3">
    <citation type="submission" date="2020-06" db="EMBL/GenBank/DDBJ databases">
        <title>Helianthus annuus Genome sequencing and assembly Release 2.</title>
        <authorList>
            <person name="Gouzy J."/>
            <person name="Langlade N."/>
            <person name="Munos S."/>
        </authorList>
    </citation>
    <scope>NUCLEOTIDE SEQUENCE</scope>
    <source>
        <tissue evidence="1">Leaves</tissue>
    </source>
</reference>
<keyword evidence="3" id="KW-1185">Reference proteome</keyword>
<protein>
    <submittedName>
        <fullName evidence="2">Uncharacterized protein</fullName>
    </submittedName>
</protein>
<dbReference type="EMBL" id="MNCJ02000319">
    <property type="protein sequence ID" value="KAF5809405.1"/>
    <property type="molecule type" value="Genomic_DNA"/>
</dbReference>
<evidence type="ECO:0000313" key="3">
    <source>
        <dbReference type="Proteomes" id="UP000215914"/>
    </source>
</evidence>
<dbReference type="AlphaFoldDB" id="A0A251V0J1"/>
<dbReference type="EMBL" id="CM007893">
    <property type="protein sequence ID" value="OTG28111.1"/>
    <property type="molecule type" value="Genomic_DNA"/>
</dbReference>
<dbReference type="InParanoid" id="A0A251V0J1"/>
<proteinExistence type="predicted"/>
<reference evidence="1 3" key="1">
    <citation type="journal article" date="2017" name="Nature">
        <title>The sunflower genome provides insights into oil metabolism, flowering and Asterid evolution.</title>
        <authorList>
            <person name="Badouin H."/>
            <person name="Gouzy J."/>
            <person name="Grassa C.J."/>
            <person name="Murat F."/>
            <person name="Staton S.E."/>
            <person name="Cottret L."/>
            <person name="Lelandais-Briere C."/>
            <person name="Owens G.L."/>
            <person name="Carrere S."/>
            <person name="Mayjonade B."/>
            <person name="Legrand L."/>
            <person name="Gill N."/>
            <person name="Kane N.C."/>
            <person name="Bowers J.E."/>
            <person name="Hubner S."/>
            <person name="Bellec A."/>
            <person name="Berard A."/>
            <person name="Berges H."/>
            <person name="Blanchet N."/>
            <person name="Boniface M.C."/>
            <person name="Brunel D."/>
            <person name="Catrice O."/>
            <person name="Chaidir N."/>
            <person name="Claudel C."/>
            <person name="Donnadieu C."/>
            <person name="Faraut T."/>
            <person name="Fievet G."/>
            <person name="Helmstetter N."/>
            <person name="King M."/>
            <person name="Knapp S.J."/>
            <person name="Lai Z."/>
            <person name="Le Paslier M.C."/>
            <person name="Lippi Y."/>
            <person name="Lorenzon L."/>
            <person name="Mandel J.R."/>
            <person name="Marage G."/>
            <person name="Marchand G."/>
            <person name="Marquand E."/>
            <person name="Bret-Mestries E."/>
            <person name="Morien E."/>
            <person name="Nambeesan S."/>
            <person name="Nguyen T."/>
            <person name="Pegot-Espagnet P."/>
            <person name="Pouilly N."/>
            <person name="Raftis F."/>
            <person name="Sallet E."/>
            <person name="Schiex T."/>
            <person name="Thomas J."/>
            <person name="Vandecasteele C."/>
            <person name="Vares D."/>
            <person name="Vear F."/>
            <person name="Vautrin S."/>
            <person name="Crespi M."/>
            <person name="Mangin B."/>
            <person name="Burke J.M."/>
            <person name="Salse J."/>
            <person name="Munos S."/>
            <person name="Vincourt P."/>
            <person name="Rieseberg L.H."/>
            <person name="Langlade N.B."/>
        </authorList>
    </citation>
    <scope>NUCLEOTIDE SEQUENCE [LARGE SCALE GENOMIC DNA]</scope>
    <source>
        <strain evidence="3">cv. SF193</strain>
        <tissue evidence="1">Leaves</tissue>
    </source>
</reference>
<gene>
    <name evidence="2" type="ORF">HannXRQ_Chr04g0107511</name>
    <name evidence="1" type="ORF">HanXRQr2_Chr04g0156781</name>
</gene>
<evidence type="ECO:0000313" key="2">
    <source>
        <dbReference type="EMBL" id="OTG28111.1"/>
    </source>
</evidence>
<accession>A0A251V0J1</accession>
<dbReference type="Proteomes" id="UP000215914">
    <property type="component" value="Chromosome 4"/>
</dbReference>
<organism evidence="2 3">
    <name type="scientific">Helianthus annuus</name>
    <name type="common">Common sunflower</name>
    <dbReference type="NCBI Taxonomy" id="4232"/>
    <lineage>
        <taxon>Eukaryota</taxon>
        <taxon>Viridiplantae</taxon>
        <taxon>Streptophyta</taxon>
        <taxon>Embryophyta</taxon>
        <taxon>Tracheophyta</taxon>
        <taxon>Spermatophyta</taxon>
        <taxon>Magnoliopsida</taxon>
        <taxon>eudicotyledons</taxon>
        <taxon>Gunneridae</taxon>
        <taxon>Pentapetalae</taxon>
        <taxon>asterids</taxon>
        <taxon>campanulids</taxon>
        <taxon>Asterales</taxon>
        <taxon>Asteraceae</taxon>
        <taxon>Asteroideae</taxon>
        <taxon>Heliantheae alliance</taxon>
        <taxon>Heliantheae</taxon>
        <taxon>Helianthus</taxon>
    </lineage>
</organism>
<name>A0A251V0J1_HELAN</name>